<dbReference type="KEGG" id="eio:H9L01_01965"/>
<evidence type="ECO:0000256" key="2">
    <source>
        <dbReference type="ARBA" id="ARBA00023002"/>
    </source>
</evidence>
<feature type="domain" description="Flavodoxin-like fold" evidence="3">
    <location>
        <begin position="1"/>
        <end position="186"/>
    </location>
</feature>
<dbReference type="Pfam" id="PF02525">
    <property type="entry name" value="Flavodoxin_2"/>
    <property type="match status" value="1"/>
</dbReference>
<dbReference type="AlphaFoldDB" id="A0A7G9RZX9"/>
<keyword evidence="2" id="KW-0560">Oxidoreductase</keyword>
<comment type="similarity">
    <text evidence="1">Belongs to the NAD(P)H dehydrogenase (quinone) family.</text>
</comment>
<reference evidence="4 5" key="1">
    <citation type="submission" date="2020-08" db="EMBL/GenBank/DDBJ databases">
        <title>Genome sequence of Erysipelothrix inopinata DSM 15511T.</title>
        <authorList>
            <person name="Hyun D.-W."/>
            <person name="Bae J.-W."/>
        </authorList>
    </citation>
    <scope>NUCLEOTIDE SEQUENCE [LARGE SCALE GENOMIC DNA]</scope>
    <source>
        <strain evidence="4 5">DSM 15511</strain>
    </source>
</reference>
<keyword evidence="5" id="KW-1185">Reference proteome</keyword>
<evidence type="ECO:0000256" key="1">
    <source>
        <dbReference type="ARBA" id="ARBA00006252"/>
    </source>
</evidence>
<sequence length="188" mass="21642">MKTLIVYTHPWDGSFNHHVFKETKRLLNEKGNEVDVIDLHADGFKPDFTPEDLRVFGKGEYADTQAEDYVNRLKAADEVIFIHPIWWYGAPAMLKGFFDKVFLKGQTYVQDENHNIKGILGIKKSAVFTTGNINKEFLSVLGDPIEKTMIQGIFGMVGIENTTWIHCPTVHMEESRENFMKEINEYLV</sequence>
<evidence type="ECO:0000259" key="3">
    <source>
        <dbReference type="Pfam" id="PF02525"/>
    </source>
</evidence>
<dbReference type="GO" id="GO:0005829">
    <property type="term" value="C:cytosol"/>
    <property type="evidence" value="ECO:0007669"/>
    <property type="project" value="TreeGrafter"/>
</dbReference>
<name>A0A7G9RZX9_9FIRM</name>
<dbReference type="PANTHER" id="PTHR10204">
    <property type="entry name" value="NAD P H OXIDOREDUCTASE-RELATED"/>
    <property type="match status" value="1"/>
</dbReference>
<proteinExistence type="inferred from homology"/>
<dbReference type="SUPFAM" id="SSF52218">
    <property type="entry name" value="Flavoproteins"/>
    <property type="match status" value="1"/>
</dbReference>
<dbReference type="InterPro" id="IPR051545">
    <property type="entry name" value="NAD(P)H_dehydrogenase_qn"/>
</dbReference>
<gene>
    <name evidence="4" type="ORF">H9L01_01965</name>
</gene>
<dbReference type="GO" id="GO:0003955">
    <property type="term" value="F:NAD(P)H dehydrogenase (quinone) activity"/>
    <property type="evidence" value="ECO:0007669"/>
    <property type="project" value="TreeGrafter"/>
</dbReference>
<dbReference type="PANTHER" id="PTHR10204:SF34">
    <property type="entry name" value="NAD(P)H DEHYDROGENASE [QUINONE] 1 ISOFORM 1"/>
    <property type="match status" value="1"/>
</dbReference>
<protein>
    <submittedName>
        <fullName evidence="4">NAD(P)H-dependent oxidoreductase</fullName>
    </submittedName>
</protein>
<dbReference type="InterPro" id="IPR029039">
    <property type="entry name" value="Flavoprotein-like_sf"/>
</dbReference>
<dbReference type="EMBL" id="CP060715">
    <property type="protein sequence ID" value="QNN61154.1"/>
    <property type="molecule type" value="Genomic_DNA"/>
</dbReference>
<dbReference type="Gene3D" id="3.40.50.360">
    <property type="match status" value="1"/>
</dbReference>
<organism evidence="4 5">
    <name type="scientific">Erysipelothrix inopinata</name>
    <dbReference type="NCBI Taxonomy" id="225084"/>
    <lineage>
        <taxon>Bacteria</taxon>
        <taxon>Bacillati</taxon>
        <taxon>Bacillota</taxon>
        <taxon>Erysipelotrichia</taxon>
        <taxon>Erysipelotrichales</taxon>
        <taxon>Erysipelotrichaceae</taxon>
        <taxon>Erysipelothrix</taxon>
    </lineage>
</organism>
<dbReference type="RefSeq" id="WP_187534324.1">
    <property type="nucleotide sequence ID" value="NZ_CBCSHU010000001.1"/>
</dbReference>
<dbReference type="InterPro" id="IPR003680">
    <property type="entry name" value="Flavodoxin_fold"/>
</dbReference>
<accession>A0A7G9RZX9</accession>
<evidence type="ECO:0000313" key="5">
    <source>
        <dbReference type="Proteomes" id="UP000515928"/>
    </source>
</evidence>
<evidence type="ECO:0000313" key="4">
    <source>
        <dbReference type="EMBL" id="QNN61154.1"/>
    </source>
</evidence>
<dbReference type="Proteomes" id="UP000515928">
    <property type="component" value="Chromosome"/>
</dbReference>